<organism evidence="3 4">
    <name type="scientific">Bordetella trematum</name>
    <dbReference type="NCBI Taxonomy" id="123899"/>
    <lineage>
        <taxon>Bacteria</taxon>
        <taxon>Pseudomonadati</taxon>
        <taxon>Pseudomonadota</taxon>
        <taxon>Betaproteobacteria</taxon>
        <taxon>Burkholderiales</taxon>
        <taxon>Alcaligenaceae</taxon>
        <taxon>Bordetella</taxon>
    </lineage>
</organism>
<dbReference type="Proteomes" id="UP000076825">
    <property type="component" value="Chromosome 1"/>
</dbReference>
<proteinExistence type="predicted"/>
<sequence>MQSGKGSRDAGKGQAMSGDQSVESIEFTVAGDTIRGRFYLPAAGDGPWPVVVLAHGWAMNAGGDLEDYAAAFVARGCAALTFDFRRLGRSDGLPRQEIDPWAQIEDFRAAISYVRRRAEVRPDKVGIWGSSYSGGHVLVVAALDRRVACVVSQVPTIDGHAAGQRRAGAAALRQRLQDDREQRDAGLPPGEIGLIDPDSTAAVAYPGRDSYEYMSAEARRCPAWENRVTLRSLELARAYLPGAYIRRIAPTPLLMIVADDDVLTPTDLQQRSYQQAFEPKSLLQLPGGHYSVYQEHFAITSQAAADWFEKHLK</sequence>
<accession>A0A157SHD4</accession>
<dbReference type="SUPFAM" id="SSF53474">
    <property type="entry name" value="alpha/beta-Hydrolases"/>
    <property type="match status" value="1"/>
</dbReference>
<evidence type="ECO:0000256" key="1">
    <source>
        <dbReference type="ARBA" id="ARBA00022801"/>
    </source>
</evidence>
<dbReference type="EMBL" id="LT546645">
    <property type="protein sequence ID" value="SAI69860.1"/>
    <property type="molecule type" value="Genomic_DNA"/>
</dbReference>
<dbReference type="GO" id="GO:0052689">
    <property type="term" value="F:carboxylic ester hydrolase activity"/>
    <property type="evidence" value="ECO:0007669"/>
    <property type="project" value="UniProtKB-ARBA"/>
</dbReference>
<dbReference type="OrthoDB" id="9805123at2"/>
<dbReference type="InterPro" id="IPR000383">
    <property type="entry name" value="Xaa-Pro-like_dom"/>
</dbReference>
<dbReference type="AlphaFoldDB" id="A0A157SHD4"/>
<keyword evidence="1" id="KW-0378">Hydrolase</keyword>
<feature type="domain" description="Xaa-Pro dipeptidyl-peptidase-like" evidence="2">
    <location>
        <begin position="31"/>
        <end position="175"/>
    </location>
</feature>
<dbReference type="PATRIC" id="fig|123899.6.peg.1954"/>
<dbReference type="PANTHER" id="PTHR22946">
    <property type="entry name" value="DIENELACTONE HYDROLASE DOMAIN-CONTAINING PROTEIN-RELATED"/>
    <property type="match status" value="1"/>
</dbReference>
<dbReference type="Gene3D" id="3.40.50.1820">
    <property type="entry name" value="alpha/beta hydrolase"/>
    <property type="match status" value="1"/>
</dbReference>
<protein>
    <submittedName>
        <fullName evidence="3">Uncharacterized conserved protein</fullName>
    </submittedName>
</protein>
<evidence type="ECO:0000313" key="3">
    <source>
        <dbReference type="EMBL" id="SAI69860.1"/>
    </source>
</evidence>
<dbReference type="eggNOG" id="COG1073">
    <property type="taxonomic scope" value="Bacteria"/>
</dbReference>
<name>A0A157SHD4_9BORD</name>
<keyword evidence="4" id="KW-1185">Reference proteome</keyword>
<dbReference type="InterPro" id="IPR029058">
    <property type="entry name" value="AB_hydrolase_fold"/>
</dbReference>
<dbReference type="Gene3D" id="1.10.10.800">
    <property type="match status" value="1"/>
</dbReference>
<gene>
    <name evidence="3" type="ORF">SAMEA3906487_01963</name>
</gene>
<dbReference type="InterPro" id="IPR050261">
    <property type="entry name" value="FrsA_esterase"/>
</dbReference>
<evidence type="ECO:0000313" key="4">
    <source>
        <dbReference type="Proteomes" id="UP000076825"/>
    </source>
</evidence>
<dbReference type="PANTHER" id="PTHR22946:SF9">
    <property type="entry name" value="POLYKETIDE TRANSFERASE AF380"/>
    <property type="match status" value="1"/>
</dbReference>
<reference evidence="3 4" key="1">
    <citation type="submission" date="2016-04" db="EMBL/GenBank/DDBJ databases">
        <authorList>
            <consortium name="Pathogen Informatics"/>
        </authorList>
    </citation>
    <scope>NUCLEOTIDE SEQUENCE [LARGE SCALE GENOMIC DNA]</scope>
    <source>
        <strain evidence="3 4">H044680328</strain>
    </source>
</reference>
<dbReference type="KEGG" id="btrm:SAMEA390648701963"/>
<dbReference type="Pfam" id="PF02129">
    <property type="entry name" value="Peptidase_S15"/>
    <property type="match status" value="1"/>
</dbReference>
<dbReference type="ESTHER" id="9bord-a0a157shd4">
    <property type="family name" value="Xaa-Pro-like_dom"/>
</dbReference>
<evidence type="ECO:0000259" key="2">
    <source>
        <dbReference type="Pfam" id="PF02129"/>
    </source>
</evidence>
<dbReference type="STRING" id="123899.SAMEA3906487_01963"/>